<feature type="compositionally biased region" description="Polar residues" evidence="1">
    <location>
        <begin position="407"/>
        <end position="425"/>
    </location>
</feature>
<proteinExistence type="predicted"/>
<keyword evidence="3" id="KW-1185">Reference proteome</keyword>
<feature type="compositionally biased region" description="Low complexity" evidence="1">
    <location>
        <begin position="490"/>
        <end position="502"/>
    </location>
</feature>
<reference evidence="2" key="1">
    <citation type="submission" date="2024-02" db="EMBL/GenBank/DDBJ databases">
        <authorList>
            <consortium name="ELIXIR-Norway"/>
            <consortium name="Elixir Norway"/>
        </authorList>
    </citation>
    <scope>NUCLEOTIDE SEQUENCE</scope>
</reference>
<feature type="region of interest" description="Disordered" evidence="1">
    <location>
        <begin position="246"/>
        <end position="425"/>
    </location>
</feature>
<feature type="compositionally biased region" description="Polar residues" evidence="1">
    <location>
        <begin position="307"/>
        <end position="338"/>
    </location>
</feature>
<feature type="region of interest" description="Disordered" evidence="1">
    <location>
        <begin position="477"/>
        <end position="502"/>
    </location>
</feature>
<feature type="compositionally biased region" description="Low complexity" evidence="1">
    <location>
        <begin position="165"/>
        <end position="174"/>
    </location>
</feature>
<accession>A0ABP0U390</accession>
<evidence type="ECO:0000313" key="2">
    <source>
        <dbReference type="EMBL" id="CAK9211695.1"/>
    </source>
</evidence>
<dbReference type="Proteomes" id="UP001497512">
    <property type="component" value="Chromosome 18"/>
</dbReference>
<protein>
    <submittedName>
        <fullName evidence="2">Uncharacterized protein</fullName>
    </submittedName>
</protein>
<feature type="compositionally biased region" description="Low complexity" evidence="1">
    <location>
        <begin position="246"/>
        <end position="267"/>
    </location>
</feature>
<name>A0ABP0U390_9BRYO</name>
<dbReference type="EMBL" id="OZ019910">
    <property type="protein sequence ID" value="CAK9211695.1"/>
    <property type="molecule type" value="Genomic_DNA"/>
</dbReference>
<evidence type="ECO:0000313" key="3">
    <source>
        <dbReference type="Proteomes" id="UP001497512"/>
    </source>
</evidence>
<feature type="region of interest" description="Disordered" evidence="1">
    <location>
        <begin position="159"/>
        <end position="192"/>
    </location>
</feature>
<gene>
    <name evidence="2" type="ORF">CSSPTR1EN2_LOCUS10925</name>
</gene>
<sequence>MGKRLKRKAVTSRDSNRMSGVEAAYVVESYLLKNHYHRSLAEFRIEAAPVLSSLKSAPAYVRTVTNILDECIALRVEQREYAQKKSRMERLVEGMQELLSSYQTGLLTSPSRSPTMACTPTQLFTNHSGIKQISSGNAALKESGKKTQKGAVVAIPGCPQLATKSSSPPGVSSGNPTMPPTVIQRARRQSRTMALPQQLTSHPMTLDTSNQAPHPSFPFLMPPPNSSWGTMKPVTVSPTCNAQLQALSPQSSPAPLQQQHQCSSPLDPSSPPKSQKQGNVEATKPVQEANDKGPCTPPQQPLGEKNMSPNISFSNALQETNSGIQSAPLSQSSLQKSTAKFPRPHKENCPPVSSEMPHVDGLRHTPPMMRRNQASKKRAFSSPTQSRSPKKRKSMPVPVAAPKETPQCPQVPSGSPSSDFLCSSMNSEDQNKELFSNQVHLEDTSNEVPSNLEADLCSSQFGSPELHSTDSLWILPENTPRDLSSTHGNSADLDPLSSSLPSASHLDKDSGFNLIESGDSQGCGDNLDMSEPLISIDDILEWEGCCFGDLMSDMLSDNMKGSSTTEDCLTDLCTSSRGLKTPDRFEYNCLVEAIDYEGQLPQLSVAVANKNTSSGSNSQAIKPA</sequence>
<evidence type="ECO:0000256" key="1">
    <source>
        <dbReference type="SAM" id="MobiDB-lite"/>
    </source>
</evidence>
<organism evidence="2 3">
    <name type="scientific">Sphagnum troendelagicum</name>
    <dbReference type="NCBI Taxonomy" id="128251"/>
    <lineage>
        <taxon>Eukaryota</taxon>
        <taxon>Viridiplantae</taxon>
        <taxon>Streptophyta</taxon>
        <taxon>Embryophyta</taxon>
        <taxon>Bryophyta</taxon>
        <taxon>Sphagnophytina</taxon>
        <taxon>Sphagnopsida</taxon>
        <taxon>Sphagnales</taxon>
        <taxon>Sphagnaceae</taxon>
        <taxon>Sphagnum</taxon>
    </lineage>
</organism>